<dbReference type="PANTHER" id="PTHR22761:SF18">
    <property type="entry name" value="SORTING PROTEIN SNF7 FAMILY PROTEIN, PUTATIVE (AFU_ORTHOLOGUE AFUA_2G16692)-RELATED"/>
    <property type="match status" value="1"/>
</dbReference>
<dbReference type="GO" id="GO:0000815">
    <property type="term" value="C:ESCRT III complex"/>
    <property type="evidence" value="ECO:0007669"/>
    <property type="project" value="TreeGrafter"/>
</dbReference>
<name>A0A6A5ZQZ3_9PLEO</name>
<reference evidence="2" key="1">
    <citation type="journal article" date="2020" name="Stud. Mycol.">
        <title>101 Dothideomycetes genomes: a test case for predicting lifestyles and emergence of pathogens.</title>
        <authorList>
            <person name="Haridas S."/>
            <person name="Albert R."/>
            <person name="Binder M."/>
            <person name="Bloem J."/>
            <person name="Labutti K."/>
            <person name="Salamov A."/>
            <person name="Andreopoulos B."/>
            <person name="Baker S."/>
            <person name="Barry K."/>
            <person name="Bills G."/>
            <person name="Bluhm B."/>
            <person name="Cannon C."/>
            <person name="Castanera R."/>
            <person name="Culley D."/>
            <person name="Daum C."/>
            <person name="Ezra D."/>
            <person name="Gonzalez J."/>
            <person name="Henrissat B."/>
            <person name="Kuo A."/>
            <person name="Liang C."/>
            <person name="Lipzen A."/>
            <person name="Lutzoni F."/>
            <person name="Magnuson J."/>
            <person name="Mondo S."/>
            <person name="Nolan M."/>
            <person name="Ohm R."/>
            <person name="Pangilinan J."/>
            <person name="Park H.-J."/>
            <person name="Ramirez L."/>
            <person name="Alfaro M."/>
            <person name="Sun H."/>
            <person name="Tritt A."/>
            <person name="Yoshinaga Y."/>
            <person name="Zwiers L.-H."/>
            <person name="Turgeon B."/>
            <person name="Goodwin S."/>
            <person name="Spatafora J."/>
            <person name="Crous P."/>
            <person name="Grigoriev I."/>
        </authorList>
    </citation>
    <scope>NUCLEOTIDE SEQUENCE</scope>
    <source>
        <strain evidence="2">CBS 627.86</strain>
    </source>
</reference>
<dbReference type="EMBL" id="ML977312">
    <property type="protein sequence ID" value="KAF2121384.1"/>
    <property type="molecule type" value="Genomic_DNA"/>
</dbReference>
<dbReference type="Pfam" id="PF03357">
    <property type="entry name" value="Snf7"/>
    <property type="match status" value="1"/>
</dbReference>
<accession>A0A6A5ZQZ3</accession>
<dbReference type="GO" id="GO:0005771">
    <property type="term" value="C:multivesicular body"/>
    <property type="evidence" value="ECO:0007669"/>
    <property type="project" value="TreeGrafter"/>
</dbReference>
<proteinExistence type="predicted"/>
<protein>
    <submittedName>
        <fullName evidence="2">Snf7-domain-containing protein</fullName>
    </submittedName>
</protein>
<dbReference type="Proteomes" id="UP000799770">
    <property type="component" value="Unassembled WGS sequence"/>
</dbReference>
<evidence type="ECO:0000313" key="2">
    <source>
        <dbReference type="EMBL" id="KAF2121384.1"/>
    </source>
</evidence>
<dbReference type="GO" id="GO:0006900">
    <property type="term" value="P:vesicle budding from membrane"/>
    <property type="evidence" value="ECO:0007669"/>
    <property type="project" value="TreeGrafter"/>
</dbReference>
<dbReference type="Gene3D" id="6.10.140.1230">
    <property type="match status" value="1"/>
</dbReference>
<feature type="compositionally biased region" description="Polar residues" evidence="1">
    <location>
        <begin position="454"/>
        <end position="470"/>
    </location>
</feature>
<feature type="compositionally biased region" description="Basic and acidic residues" evidence="1">
    <location>
        <begin position="412"/>
        <end position="453"/>
    </location>
</feature>
<dbReference type="AlphaFoldDB" id="A0A6A5ZQZ3"/>
<feature type="region of interest" description="Disordered" evidence="1">
    <location>
        <begin position="412"/>
        <end position="487"/>
    </location>
</feature>
<dbReference type="OrthoDB" id="10250120at2759"/>
<evidence type="ECO:0000313" key="3">
    <source>
        <dbReference type="Proteomes" id="UP000799770"/>
    </source>
</evidence>
<dbReference type="GO" id="GO:0032511">
    <property type="term" value="P:late endosome to vacuole transport via multivesicular body sorting pathway"/>
    <property type="evidence" value="ECO:0007669"/>
    <property type="project" value="TreeGrafter"/>
</dbReference>
<dbReference type="PANTHER" id="PTHR22761">
    <property type="entry name" value="CHARGED MULTIVESICULAR BODY PROTEIN"/>
    <property type="match status" value="1"/>
</dbReference>
<gene>
    <name evidence="2" type="ORF">BDV96DRAFT_564159</name>
</gene>
<sequence>MPSELLEFILAHEDAFKSRNRLSSLYSDFRHHKETNPEGYQANINAWKKALADAARAGVVPAQGGKHHLLNISAGEDLIRALQDENCGRPTCLPAVFHDAVSKNDFIPLSDFLNAQTSVYHKSWIPSPWAAVRWGLRQIGLLPGLGDEIAAADYVVLTNVETAAEAIIERMKESTSVDLIVSRLNFLKRFANVLNSFRPLTSADLNILLVHLARDKRAISYNDQTIKFKAETQPQPVPITSEDTAIANLRDTLARLHTQVAPLEQQIAVHDAAAKEAVKTKNMSKAKTALRQKKMAEAAFAQRTDLVLQLETVFGKLQQAVDHVEIVEAMKAGSSALQGLNEKVGGAEGVQAVIDDLREEMDTAEEINQIINESGEQVDEGEIDDEFAELEKQEKEKREQEEAAQTAARLAELEQAEKEKQEKAERAEEEKQKELQRAEADRAEKAKSTEEKIMQTSMDMSRLSFQNAPSATHEEDEEQNEPQALPA</sequence>
<dbReference type="Pfam" id="PF25880">
    <property type="entry name" value="WHD_CHMP7_1st"/>
    <property type="match status" value="1"/>
</dbReference>
<dbReference type="InterPro" id="IPR005024">
    <property type="entry name" value="Snf7_fam"/>
</dbReference>
<organism evidence="2 3">
    <name type="scientific">Lophiotrema nucula</name>
    <dbReference type="NCBI Taxonomy" id="690887"/>
    <lineage>
        <taxon>Eukaryota</taxon>
        <taxon>Fungi</taxon>
        <taxon>Dikarya</taxon>
        <taxon>Ascomycota</taxon>
        <taxon>Pezizomycotina</taxon>
        <taxon>Dothideomycetes</taxon>
        <taxon>Pleosporomycetidae</taxon>
        <taxon>Pleosporales</taxon>
        <taxon>Lophiotremataceae</taxon>
        <taxon>Lophiotrema</taxon>
    </lineage>
</organism>
<keyword evidence="3" id="KW-1185">Reference proteome</keyword>
<dbReference type="GO" id="GO:0009898">
    <property type="term" value="C:cytoplasmic side of plasma membrane"/>
    <property type="evidence" value="ECO:0007669"/>
    <property type="project" value="TreeGrafter"/>
</dbReference>
<evidence type="ECO:0000256" key="1">
    <source>
        <dbReference type="SAM" id="MobiDB-lite"/>
    </source>
</evidence>